<comment type="caution">
    <text evidence="3">The sequence shown here is derived from an EMBL/GenBank/DDBJ whole genome shotgun (WGS) entry which is preliminary data.</text>
</comment>
<evidence type="ECO:0000313" key="4">
    <source>
        <dbReference type="Proteomes" id="UP000657075"/>
    </source>
</evidence>
<dbReference type="Pfam" id="PF00696">
    <property type="entry name" value="AA_kinase"/>
    <property type="match status" value="1"/>
</dbReference>
<dbReference type="PANTHER" id="PTHR21499">
    <property type="entry name" value="ASPARTATE KINASE"/>
    <property type="match status" value="1"/>
</dbReference>
<dbReference type="GO" id="GO:0009089">
    <property type="term" value="P:lysine biosynthetic process via diaminopimelate"/>
    <property type="evidence" value="ECO:0007669"/>
    <property type="project" value="TreeGrafter"/>
</dbReference>
<dbReference type="InterPro" id="IPR036393">
    <property type="entry name" value="AceGlu_kinase-like_sf"/>
</dbReference>
<dbReference type="PANTHER" id="PTHR21499:SF70">
    <property type="entry name" value="ASPARTOKINASE"/>
    <property type="match status" value="1"/>
</dbReference>
<organism evidence="3 4">
    <name type="scientific">Vulcanisaeta souniana JCM 11219</name>
    <dbReference type="NCBI Taxonomy" id="1293586"/>
    <lineage>
        <taxon>Archaea</taxon>
        <taxon>Thermoproteota</taxon>
        <taxon>Thermoprotei</taxon>
        <taxon>Thermoproteales</taxon>
        <taxon>Thermoproteaceae</taxon>
        <taxon>Vulcanisaeta</taxon>
    </lineage>
</organism>
<dbReference type="InterPro" id="IPR001048">
    <property type="entry name" value="Asp/Glu/Uridylate_kinase"/>
</dbReference>
<evidence type="ECO:0000313" key="3">
    <source>
        <dbReference type="EMBL" id="GGI76054.1"/>
    </source>
</evidence>
<dbReference type="CDD" id="cd04234">
    <property type="entry name" value="AAK_AK"/>
    <property type="match status" value="1"/>
</dbReference>
<comment type="similarity">
    <text evidence="1">Belongs to the aspartokinase family.</text>
</comment>
<dbReference type="GO" id="GO:0004072">
    <property type="term" value="F:aspartate kinase activity"/>
    <property type="evidence" value="ECO:0007669"/>
    <property type="project" value="TreeGrafter"/>
</dbReference>
<dbReference type="GO" id="GO:0005829">
    <property type="term" value="C:cytosol"/>
    <property type="evidence" value="ECO:0007669"/>
    <property type="project" value="TreeGrafter"/>
</dbReference>
<dbReference type="Gene3D" id="3.40.1160.10">
    <property type="entry name" value="Acetylglutamate kinase-like"/>
    <property type="match status" value="1"/>
</dbReference>
<evidence type="ECO:0000256" key="1">
    <source>
        <dbReference type="ARBA" id="ARBA00010122"/>
    </source>
</evidence>
<feature type="domain" description="Aspartate/glutamate/uridylate kinase" evidence="2">
    <location>
        <begin position="3"/>
        <end position="271"/>
    </location>
</feature>
<proteinExistence type="inferred from homology"/>
<dbReference type="SUPFAM" id="SSF53633">
    <property type="entry name" value="Carbamate kinase-like"/>
    <property type="match status" value="1"/>
</dbReference>
<reference evidence="3" key="1">
    <citation type="journal article" date="2014" name="Int. J. Syst. Evol. Microbiol.">
        <title>Complete genome sequence of Corynebacterium casei LMG S-19264T (=DSM 44701T), isolated from a smear-ripened cheese.</title>
        <authorList>
            <consortium name="US DOE Joint Genome Institute (JGI-PGF)"/>
            <person name="Walter F."/>
            <person name="Albersmeier A."/>
            <person name="Kalinowski J."/>
            <person name="Ruckert C."/>
        </authorList>
    </citation>
    <scope>NUCLEOTIDE SEQUENCE</scope>
    <source>
        <strain evidence="3">JCM 11219</strain>
    </source>
</reference>
<dbReference type="AlphaFoldDB" id="A0A830EE16"/>
<accession>A0A830EE16</accession>
<protein>
    <recommendedName>
        <fullName evidence="2">Aspartate/glutamate/uridylate kinase domain-containing protein</fullName>
    </recommendedName>
</protein>
<sequence>MDVRVSKVGGSLLTNGNVLNVMNHVVERERPYGGKLIIVVSAMKGVTDLLIRASDNHDPKALDDAILMYVNEALNLGLNKLASFLELTREELRRFINLEDPWIRDYVVIHGELLSVLLVENVLRDLLELNARAVYEPGIMTNDSWGSALVNHELSSRYVVNRFRKLLSAYDVAIVPGFLGVTEDGRYTSLGRGGSDYTASLLANYLGASRLTFYTDSGGLLSGDPRIINDPVLIKEISYGEANVASMLGAKKFHPRTFEPLMNSRVVTFITDPWHESGTYVINNCITAPKLVTVSETGRDGFRVSVVGCNLSLNERLRSEVTKIVSSYEINEVRNEHNHAISTLVNDWDDAIALARDVHRWVRVWIA</sequence>
<evidence type="ECO:0000259" key="2">
    <source>
        <dbReference type="Pfam" id="PF00696"/>
    </source>
</evidence>
<gene>
    <name evidence="3" type="ORF">GCM10007112_11110</name>
</gene>
<reference evidence="3" key="2">
    <citation type="submission" date="2020-09" db="EMBL/GenBank/DDBJ databases">
        <authorList>
            <person name="Sun Q."/>
            <person name="Ohkuma M."/>
        </authorList>
    </citation>
    <scope>NUCLEOTIDE SEQUENCE</scope>
    <source>
        <strain evidence="3">JCM 11219</strain>
    </source>
</reference>
<dbReference type="EMBL" id="BMNM01000003">
    <property type="protein sequence ID" value="GGI76054.1"/>
    <property type="molecule type" value="Genomic_DNA"/>
</dbReference>
<dbReference type="GO" id="GO:0009090">
    <property type="term" value="P:homoserine biosynthetic process"/>
    <property type="evidence" value="ECO:0007669"/>
    <property type="project" value="TreeGrafter"/>
</dbReference>
<name>A0A830EE16_9CREN</name>
<dbReference type="Proteomes" id="UP000657075">
    <property type="component" value="Unassembled WGS sequence"/>
</dbReference>